<gene>
    <name evidence="2" type="ORF">P4O66_018887</name>
</gene>
<evidence type="ECO:0000313" key="2">
    <source>
        <dbReference type="EMBL" id="KAK1785525.1"/>
    </source>
</evidence>
<reference evidence="2" key="1">
    <citation type="submission" date="2023-03" db="EMBL/GenBank/DDBJ databases">
        <title>Electrophorus voltai genome.</title>
        <authorList>
            <person name="Bian C."/>
        </authorList>
    </citation>
    <scope>NUCLEOTIDE SEQUENCE</scope>
    <source>
        <strain evidence="2">CB-2022</strain>
        <tissue evidence="2">Muscle</tissue>
    </source>
</reference>
<organism evidence="2 3">
    <name type="scientific">Electrophorus voltai</name>
    <dbReference type="NCBI Taxonomy" id="2609070"/>
    <lineage>
        <taxon>Eukaryota</taxon>
        <taxon>Metazoa</taxon>
        <taxon>Chordata</taxon>
        <taxon>Craniata</taxon>
        <taxon>Vertebrata</taxon>
        <taxon>Euteleostomi</taxon>
        <taxon>Actinopterygii</taxon>
        <taxon>Neopterygii</taxon>
        <taxon>Teleostei</taxon>
        <taxon>Ostariophysi</taxon>
        <taxon>Gymnotiformes</taxon>
        <taxon>Gymnotoidei</taxon>
        <taxon>Gymnotidae</taxon>
        <taxon>Electrophorus</taxon>
    </lineage>
</organism>
<sequence length="234" mass="24816">MHKTTSNTRDTTKLGGAPTARSCEDAHTRVQKPAPLVECRSRDGGVGHRPAEFLGVSGMTHRSCTSATALHKYQEASGTWHFQRVHSCAAPPVSVFKACLSQSSCSVCCLTESTWQASRTLDLRPVDGNGPSLKPEGGSPVPHTGGVNYGAGLGFTALAGFQTLRVGVRKRRARRLAGQVAYVSTEPPPHPQREAGGDPPKQGWSMAMASSVNVVERSRGYAVCDTGDGWECVA</sequence>
<proteinExistence type="predicted"/>
<dbReference type="Proteomes" id="UP001239994">
    <property type="component" value="Unassembled WGS sequence"/>
</dbReference>
<keyword evidence="3" id="KW-1185">Reference proteome</keyword>
<evidence type="ECO:0000313" key="3">
    <source>
        <dbReference type="Proteomes" id="UP001239994"/>
    </source>
</evidence>
<dbReference type="EMBL" id="JAROKS010000026">
    <property type="protein sequence ID" value="KAK1785525.1"/>
    <property type="molecule type" value="Genomic_DNA"/>
</dbReference>
<name>A0AAD8YTN8_9TELE</name>
<feature type="region of interest" description="Disordered" evidence="1">
    <location>
        <begin position="122"/>
        <end position="141"/>
    </location>
</feature>
<accession>A0AAD8YTN8</accession>
<feature type="region of interest" description="Disordered" evidence="1">
    <location>
        <begin position="1"/>
        <end position="28"/>
    </location>
</feature>
<dbReference type="AlphaFoldDB" id="A0AAD8YTN8"/>
<evidence type="ECO:0000256" key="1">
    <source>
        <dbReference type="SAM" id="MobiDB-lite"/>
    </source>
</evidence>
<protein>
    <submittedName>
        <fullName evidence="2">Uncharacterized protein</fullName>
    </submittedName>
</protein>
<comment type="caution">
    <text evidence="2">The sequence shown here is derived from an EMBL/GenBank/DDBJ whole genome shotgun (WGS) entry which is preliminary data.</text>
</comment>